<comment type="catalytic activity">
    <reaction evidence="9">
        <text>L-threonyl-[protein] + ATP = O-phospho-L-threonyl-[protein] + ADP + H(+)</text>
        <dbReference type="Rhea" id="RHEA:46608"/>
        <dbReference type="Rhea" id="RHEA-COMP:11060"/>
        <dbReference type="Rhea" id="RHEA-COMP:11605"/>
        <dbReference type="ChEBI" id="CHEBI:15378"/>
        <dbReference type="ChEBI" id="CHEBI:30013"/>
        <dbReference type="ChEBI" id="CHEBI:30616"/>
        <dbReference type="ChEBI" id="CHEBI:61977"/>
        <dbReference type="ChEBI" id="CHEBI:456216"/>
        <dbReference type="EC" id="2.7.11.1"/>
    </reaction>
    <physiologicalReaction direction="left-to-right" evidence="9">
        <dbReference type="Rhea" id="RHEA:46609"/>
    </physiologicalReaction>
</comment>
<feature type="compositionally biased region" description="Acidic residues" evidence="12">
    <location>
        <begin position="258"/>
        <end position="271"/>
    </location>
</feature>
<protein>
    <recommendedName>
        <fullName evidence="2">non-specific serine/threonine protein kinase</fullName>
        <ecNumber evidence="2">2.7.11.1</ecNumber>
    </recommendedName>
</protein>
<evidence type="ECO:0000256" key="4">
    <source>
        <dbReference type="ARBA" id="ARBA00022679"/>
    </source>
</evidence>
<feature type="domain" description="SARAH" evidence="14">
    <location>
        <begin position="377"/>
        <end position="424"/>
    </location>
</feature>
<dbReference type="PANTHER" id="PTHR48012:SF2">
    <property type="entry name" value="STERILE20-LIKE KINASE, ISOFORM B"/>
    <property type="match status" value="1"/>
</dbReference>
<accession>A0A8B9XNV7</accession>
<dbReference type="InterPro" id="IPR017441">
    <property type="entry name" value="Protein_kinase_ATP_BS"/>
</dbReference>
<gene>
    <name evidence="15" type="primary">STK4</name>
</gene>
<feature type="region of interest" description="Disordered" evidence="12">
    <location>
        <begin position="250"/>
        <end position="277"/>
    </location>
</feature>
<dbReference type="PANTHER" id="PTHR48012">
    <property type="entry name" value="STERILE20-LIKE KINASE, ISOFORM B-RELATED"/>
    <property type="match status" value="1"/>
</dbReference>
<comment type="similarity">
    <text evidence="1">Belongs to the protein kinase superfamily. STE Ser/Thr protein kinase family. STE20 subfamily.</text>
</comment>
<feature type="domain" description="Protein kinase" evidence="13">
    <location>
        <begin position="1"/>
        <end position="226"/>
    </location>
</feature>
<dbReference type="GeneTree" id="ENSGT00940000159787"/>
<dbReference type="GO" id="GO:0051262">
    <property type="term" value="P:protein tetramerization"/>
    <property type="evidence" value="ECO:0007669"/>
    <property type="project" value="InterPro"/>
</dbReference>
<dbReference type="CDD" id="cd21887">
    <property type="entry name" value="SARAH_MST1"/>
    <property type="match status" value="1"/>
</dbReference>
<dbReference type="Pfam" id="PF11629">
    <property type="entry name" value="Mst1_SARAH"/>
    <property type="match status" value="1"/>
</dbReference>
<keyword evidence="4" id="KW-0808">Transferase</keyword>
<keyword evidence="7" id="KW-0418">Kinase</keyword>
<dbReference type="FunFam" id="1.10.510.10:FF:001054">
    <property type="entry name" value="Serine/threonine-protein kinase 4"/>
    <property type="match status" value="1"/>
</dbReference>
<keyword evidence="6 11" id="KW-0547">Nucleotide-binding</keyword>
<dbReference type="InterPro" id="IPR011009">
    <property type="entry name" value="Kinase-like_dom_sf"/>
</dbReference>
<evidence type="ECO:0000256" key="6">
    <source>
        <dbReference type="ARBA" id="ARBA00022741"/>
    </source>
</evidence>
<dbReference type="InterPro" id="IPR011524">
    <property type="entry name" value="SARAH_dom"/>
</dbReference>
<evidence type="ECO:0000256" key="8">
    <source>
        <dbReference type="ARBA" id="ARBA00022840"/>
    </source>
</evidence>
<dbReference type="Gene3D" id="4.10.170.10">
    <property type="entry name" value="p53-like tetramerisation domain"/>
    <property type="match status" value="1"/>
</dbReference>
<reference evidence="15" key="1">
    <citation type="submission" date="2019-05" db="EMBL/GenBank/DDBJ databases">
        <authorList>
            <person name="Zhang S."/>
            <person name="Liu J."/>
        </authorList>
    </citation>
    <scope>NUCLEOTIDE SEQUENCE [LARGE SCALE GENOMIC DNA]</scope>
</reference>
<dbReference type="GO" id="GO:0007165">
    <property type="term" value="P:signal transduction"/>
    <property type="evidence" value="ECO:0007669"/>
    <property type="project" value="InterPro"/>
</dbReference>
<keyword evidence="16" id="KW-1185">Reference proteome</keyword>
<dbReference type="InterPro" id="IPR036674">
    <property type="entry name" value="p53_tetramer_sf"/>
</dbReference>
<dbReference type="InterPro" id="IPR050629">
    <property type="entry name" value="STE20/SPS1-PAK"/>
</dbReference>
<dbReference type="PROSITE" id="PS50951">
    <property type="entry name" value="SARAH"/>
    <property type="match status" value="1"/>
</dbReference>
<proteinExistence type="inferred from homology"/>
<dbReference type="FunFam" id="1.10.287.4270:FF:000004">
    <property type="entry name" value="Serine/threonine-protein kinase 3/4"/>
    <property type="match status" value="1"/>
</dbReference>
<keyword evidence="3" id="KW-0723">Serine/threonine-protein kinase</keyword>
<evidence type="ECO:0000256" key="3">
    <source>
        <dbReference type="ARBA" id="ARBA00022527"/>
    </source>
</evidence>
<evidence type="ECO:0000259" key="14">
    <source>
        <dbReference type="PROSITE" id="PS50951"/>
    </source>
</evidence>
<dbReference type="FunFam" id="4.10.170.10:FF:000002">
    <property type="entry name" value="serine/threonine-protein kinase 3"/>
    <property type="match status" value="1"/>
</dbReference>
<evidence type="ECO:0000256" key="12">
    <source>
        <dbReference type="SAM" id="MobiDB-lite"/>
    </source>
</evidence>
<dbReference type="Pfam" id="PF00069">
    <property type="entry name" value="Pkinase"/>
    <property type="match status" value="2"/>
</dbReference>
<organism evidence="15 16">
    <name type="scientific">Bos mutus grunniens</name>
    <name type="common">Wild yak</name>
    <name type="synonym">Bos grunniens</name>
    <dbReference type="NCBI Taxonomy" id="30521"/>
    <lineage>
        <taxon>Eukaryota</taxon>
        <taxon>Metazoa</taxon>
        <taxon>Chordata</taxon>
        <taxon>Craniata</taxon>
        <taxon>Vertebrata</taxon>
        <taxon>Euteleostomi</taxon>
        <taxon>Mammalia</taxon>
        <taxon>Eutheria</taxon>
        <taxon>Laurasiatheria</taxon>
        <taxon>Artiodactyla</taxon>
        <taxon>Ruminantia</taxon>
        <taxon>Pecora</taxon>
        <taxon>Bovidae</taxon>
        <taxon>Bovinae</taxon>
        <taxon>Bos</taxon>
    </lineage>
</organism>
<evidence type="ECO:0000313" key="16">
    <source>
        <dbReference type="Proteomes" id="UP000694520"/>
    </source>
</evidence>
<evidence type="ECO:0000256" key="5">
    <source>
        <dbReference type="ARBA" id="ARBA00022703"/>
    </source>
</evidence>
<dbReference type="FunFam" id="1.10.287.4270:FF:000002">
    <property type="entry name" value="Serine/threonine-protein kinase 4"/>
    <property type="match status" value="1"/>
</dbReference>
<feature type="binding site" evidence="11">
    <location>
        <position position="59"/>
    </location>
    <ligand>
        <name>ATP</name>
        <dbReference type="ChEBI" id="CHEBI:30616"/>
    </ligand>
</feature>
<evidence type="ECO:0000256" key="1">
    <source>
        <dbReference type="ARBA" id="ARBA00008874"/>
    </source>
</evidence>
<dbReference type="EC" id="2.7.11.1" evidence="2"/>
<evidence type="ECO:0000259" key="13">
    <source>
        <dbReference type="PROSITE" id="PS50011"/>
    </source>
</evidence>
<comment type="catalytic activity">
    <reaction evidence="10">
        <text>L-seryl-[protein] + ATP = O-phospho-L-seryl-[protein] + ADP + H(+)</text>
        <dbReference type="Rhea" id="RHEA:17989"/>
        <dbReference type="Rhea" id="RHEA-COMP:9863"/>
        <dbReference type="Rhea" id="RHEA-COMP:11604"/>
        <dbReference type="ChEBI" id="CHEBI:15378"/>
        <dbReference type="ChEBI" id="CHEBI:29999"/>
        <dbReference type="ChEBI" id="CHEBI:30616"/>
        <dbReference type="ChEBI" id="CHEBI:83421"/>
        <dbReference type="ChEBI" id="CHEBI:456216"/>
        <dbReference type="EC" id="2.7.11.1"/>
    </reaction>
    <physiologicalReaction direction="left-to-right" evidence="10">
        <dbReference type="Rhea" id="RHEA:17990"/>
    </physiologicalReaction>
</comment>
<reference evidence="15" key="3">
    <citation type="submission" date="2025-09" db="UniProtKB">
        <authorList>
            <consortium name="Ensembl"/>
        </authorList>
    </citation>
    <scope>IDENTIFICATION</scope>
</reference>
<dbReference type="Gene3D" id="1.10.510.10">
    <property type="entry name" value="Transferase(Phosphotransferase) domain 1"/>
    <property type="match status" value="1"/>
</dbReference>
<dbReference type="PROSITE" id="PS50011">
    <property type="entry name" value="PROTEIN_KINASE_DOM"/>
    <property type="match status" value="1"/>
</dbReference>
<dbReference type="PROSITE" id="PS00107">
    <property type="entry name" value="PROTEIN_KINASE_ATP"/>
    <property type="match status" value="1"/>
</dbReference>
<dbReference type="InterPro" id="IPR024205">
    <property type="entry name" value="Mst1_2_SARAH_domain"/>
</dbReference>
<dbReference type="Ensembl" id="ENSBGRT00000028523.1">
    <property type="protein sequence ID" value="ENSBGRP00000024724.1"/>
    <property type="gene ID" value="ENSBGRG00000015183.1"/>
</dbReference>
<dbReference type="GO" id="GO:0005737">
    <property type="term" value="C:cytoplasm"/>
    <property type="evidence" value="ECO:0007669"/>
    <property type="project" value="TreeGrafter"/>
</dbReference>
<keyword evidence="8 11" id="KW-0067">ATP-binding</keyword>
<name>A0A8B9XNV7_BOSMU</name>
<evidence type="ECO:0000313" key="15">
    <source>
        <dbReference type="Ensembl" id="ENSBGRP00000024724.1"/>
    </source>
</evidence>
<dbReference type="InterPro" id="IPR000719">
    <property type="entry name" value="Prot_kinase_dom"/>
</dbReference>
<evidence type="ECO:0000256" key="9">
    <source>
        <dbReference type="ARBA" id="ARBA00048659"/>
    </source>
</evidence>
<dbReference type="GO" id="GO:0006915">
    <property type="term" value="P:apoptotic process"/>
    <property type="evidence" value="ECO:0007669"/>
    <property type="project" value="UniProtKB-KW"/>
</dbReference>
<sequence>METVQLRNPPRRQLKKLDEDSLTKQPEEVFDVLEKLGEGSYGSVYKAIHKETGQIVAIKQVPVESDLQEIIKEISIMQQCDSPHVVKYYGSYFKNTDLWIVMEYCGAGSVSDIIRLRNKTDTMAKRNTVIGTPFWMAPEVIQEIGYNCVADIWSLGITAIEMAEGKPPYADIHPMRAIFMIPTNPPPTFRKPELWSDSFMDFVKQCLVKSPEQRATATQLLQHPFVKSAKGVSILRDLINEAMDVKLKRQEAQQREVDQEEEENSEEDELDSGTMVRAAGDEMGTVRVASSMSDANTMIEHDDTLPSQLGTMVINTEDEEEEGTMKRRDETMQPARPSFLEYFEQKEKENQINSFGKSVPGPLQNSSDWKVPQDGDYEFLKSWTVEDLQKRLLALDPMMEQEIEEIRQKYQSKRQPILDAIEAKKRRQQNF</sequence>
<evidence type="ECO:0000256" key="10">
    <source>
        <dbReference type="ARBA" id="ARBA00048977"/>
    </source>
</evidence>
<dbReference type="GO" id="GO:0004674">
    <property type="term" value="F:protein serine/threonine kinase activity"/>
    <property type="evidence" value="ECO:0007669"/>
    <property type="project" value="UniProtKB-KW"/>
</dbReference>
<keyword evidence="5" id="KW-0053">Apoptosis</keyword>
<reference evidence="15" key="2">
    <citation type="submission" date="2025-08" db="UniProtKB">
        <authorList>
            <consortium name="Ensembl"/>
        </authorList>
    </citation>
    <scope>IDENTIFICATION</scope>
</reference>
<evidence type="ECO:0000256" key="2">
    <source>
        <dbReference type="ARBA" id="ARBA00012513"/>
    </source>
</evidence>
<dbReference type="GO" id="GO:0005524">
    <property type="term" value="F:ATP binding"/>
    <property type="evidence" value="ECO:0007669"/>
    <property type="project" value="UniProtKB-UniRule"/>
</dbReference>
<dbReference type="SUPFAM" id="SSF56112">
    <property type="entry name" value="Protein kinase-like (PK-like)"/>
    <property type="match status" value="1"/>
</dbReference>
<evidence type="ECO:0000256" key="7">
    <source>
        <dbReference type="ARBA" id="ARBA00022777"/>
    </source>
</evidence>
<evidence type="ECO:0000256" key="11">
    <source>
        <dbReference type="PROSITE-ProRule" id="PRU10141"/>
    </source>
</evidence>
<dbReference type="Gene3D" id="1.10.287.4270">
    <property type="match status" value="1"/>
</dbReference>
<dbReference type="FunFam" id="3.30.200.20:FF:000410">
    <property type="entry name" value="Serine/threonine-protein kinase 3"/>
    <property type="match status" value="1"/>
</dbReference>
<dbReference type="Gene3D" id="3.30.200.20">
    <property type="entry name" value="Phosphorylase Kinase, domain 1"/>
    <property type="match status" value="1"/>
</dbReference>
<dbReference type="Proteomes" id="UP000694520">
    <property type="component" value="Chromosome 12"/>
</dbReference>
<dbReference type="AlphaFoldDB" id="A0A8B9XNV7"/>